<sequence length="32" mass="3353">MSNSTSTISAVELLSLLFITSPELQGGETRVA</sequence>
<comment type="caution">
    <text evidence="1">The sequence shown here is derived from an EMBL/GenBank/DDBJ whole genome shotgun (WGS) entry which is preliminary data.</text>
</comment>
<reference evidence="2" key="1">
    <citation type="submission" date="2016-06" db="EMBL/GenBank/DDBJ databases">
        <title>Parallel loss of symbiosis genes in relatives of nitrogen-fixing non-legume Parasponia.</title>
        <authorList>
            <person name="Van Velzen R."/>
            <person name="Holmer R."/>
            <person name="Bu F."/>
            <person name="Rutten L."/>
            <person name="Van Zeijl A."/>
            <person name="Liu W."/>
            <person name="Santuari L."/>
            <person name="Cao Q."/>
            <person name="Sharma T."/>
            <person name="Shen D."/>
            <person name="Roswanjaya Y."/>
            <person name="Wardhani T."/>
            <person name="Kalhor M.S."/>
            <person name="Jansen J."/>
            <person name="Van den Hoogen J."/>
            <person name="Gungor B."/>
            <person name="Hartog M."/>
            <person name="Hontelez J."/>
            <person name="Verver J."/>
            <person name="Yang W.-C."/>
            <person name="Schijlen E."/>
            <person name="Repin R."/>
            <person name="Schilthuizen M."/>
            <person name="Schranz E."/>
            <person name="Heidstra R."/>
            <person name="Miyata K."/>
            <person name="Fedorova E."/>
            <person name="Kohlen W."/>
            <person name="Bisseling T."/>
            <person name="Smit S."/>
            <person name="Geurts R."/>
        </authorList>
    </citation>
    <scope>NUCLEOTIDE SEQUENCE [LARGE SCALE GENOMIC DNA]</scope>
    <source>
        <strain evidence="2">cv. WU1-14</strain>
    </source>
</reference>
<keyword evidence="2" id="KW-1185">Reference proteome</keyword>
<accession>A0A2P5ASJ0</accession>
<gene>
    <name evidence="1" type="ORF">PanWU01x14_304700</name>
</gene>
<proteinExistence type="predicted"/>
<name>A0A2P5ASJ0_PARAD</name>
<dbReference type="AlphaFoldDB" id="A0A2P5ASJ0"/>
<organism evidence="1 2">
    <name type="scientific">Parasponia andersonii</name>
    <name type="common">Sponia andersonii</name>
    <dbReference type="NCBI Taxonomy" id="3476"/>
    <lineage>
        <taxon>Eukaryota</taxon>
        <taxon>Viridiplantae</taxon>
        <taxon>Streptophyta</taxon>
        <taxon>Embryophyta</taxon>
        <taxon>Tracheophyta</taxon>
        <taxon>Spermatophyta</taxon>
        <taxon>Magnoliopsida</taxon>
        <taxon>eudicotyledons</taxon>
        <taxon>Gunneridae</taxon>
        <taxon>Pentapetalae</taxon>
        <taxon>rosids</taxon>
        <taxon>fabids</taxon>
        <taxon>Rosales</taxon>
        <taxon>Cannabaceae</taxon>
        <taxon>Parasponia</taxon>
    </lineage>
</organism>
<dbReference type="Proteomes" id="UP000237105">
    <property type="component" value="Unassembled WGS sequence"/>
</dbReference>
<evidence type="ECO:0000313" key="1">
    <source>
        <dbReference type="EMBL" id="PON39504.1"/>
    </source>
</evidence>
<evidence type="ECO:0000313" key="2">
    <source>
        <dbReference type="Proteomes" id="UP000237105"/>
    </source>
</evidence>
<dbReference type="EMBL" id="JXTB01000464">
    <property type="protein sequence ID" value="PON39504.1"/>
    <property type="molecule type" value="Genomic_DNA"/>
</dbReference>
<protein>
    <submittedName>
        <fullName evidence="1">Uncharacterized protein</fullName>
    </submittedName>
</protein>